<dbReference type="AlphaFoldDB" id="A0A409YT64"/>
<accession>A0A409YT64</accession>
<gene>
    <name evidence="1" type="ORF">CVT26_005475</name>
</gene>
<organism evidence="1 2">
    <name type="scientific">Gymnopilus dilepis</name>
    <dbReference type="NCBI Taxonomy" id="231916"/>
    <lineage>
        <taxon>Eukaryota</taxon>
        <taxon>Fungi</taxon>
        <taxon>Dikarya</taxon>
        <taxon>Basidiomycota</taxon>
        <taxon>Agaricomycotina</taxon>
        <taxon>Agaricomycetes</taxon>
        <taxon>Agaricomycetidae</taxon>
        <taxon>Agaricales</taxon>
        <taxon>Agaricineae</taxon>
        <taxon>Hymenogastraceae</taxon>
        <taxon>Gymnopilus</taxon>
    </lineage>
</organism>
<comment type="caution">
    <text evidence="1">The sequence shown here is derived from an EMBL/GenBank/DDBJ whole genome shotgun (WGS) entry which is preliminary data.</text>
</comment>
<sequence length="241" mass="26464">MLFYMVISPRFFTFCPAGTIAPIGVPFVFGRPECDYTSLSGLWAHSLTESFRSAPCINRAGVLVSLHVIRAAIFALCALPMETRSNVWSSSTSLMQGKKRLSTWIYAPSWSFSIGAKPARYGEALYGMNGLQNKLALLTTLTQHPPRVWKRPEGSSTNLRIIGALTEPFRSVPCIHRIDVFVPSHVVGDNCTVHRLPIKKCSSIRSSSTNLMQGQQASFHVGITGAESPQLSMEARSGFIV</sequence>
<dbReference type="Proteomes" id="UP000284706">
    <property type="component" value="Unassembled WGS sequence"/>
</dbReference>
<keyword evidence="2" id="KW-1185">Reference proteome</keyword>
<dbReference type="InParanoid" id="A0A409YT64"/>
<dbReference type="EMBL" id="NHYE01000361">
    <property type="protein sequence ID" value="PPR06216.1"/>
    <property type="molecule type" value="Genomic_DNA"/>
</dbReference>
<proteinExistence type="predicted"/>
<evidence type="ECO:0000313" key="2">
    <source>
        <dbReference type="Proteomes" id="UP000284706"/>
    </source>
</evidence>
<evidence type="ECO:0000313" key="1">
    <source>
        <dbReference type="EMBL" id="PPR06216.1"/>
    </source>
</evidence>
<protein>
    <submittedName>
        <fullName evidence="1">Uncharacterized protein</fullName>
    </submittedName>
</protein>
<name>A0A409YT64_9AGAR</name>
<reference evidence="1 2" key="1">
    <citation type="journal article" date="2018" name="Evol. Lett.">
        <title>Horizontal gene cluster transfer increased hallucinogenic mushroom diversity.</title>
        <authorList>
            <person name="Reynolds H.T."/>
            <person name="Vijayakumar V."/>
            <person name="Gluck-Thaler E."/>
            <person name="Korotkin H.B."/>
            <person name="Matheny P.B."/>
            <person name="Slot J.C."/>
        </authorList>
    </citation>
    <scope>NUCLEOTIDE SEQUENCE [LARGE SCALE GENOMIC DNA]</scope>
    <source>
        <strain evidence="1 2">SRW20</strain>
    </source>
</reference>